<dbReference type="PANTHER" id="PTHR13793">
    <property type="entry name" value="PHD FINGER PROTEINS"/>
    <property type="match status" value="1"/>
</dbReference>
<proteinExistence type="predicted"/>
<reference evidence="6" key="1">
    <citation type="submission" date="2019-06" db="EMBL/GenBank/DDBJ databases">
        <authorList>
            <person name="Zheng W."/>
        </authorList>
    </citation>
    <scope>NUCLEOTIDE SEQUENCE</scope>
    <source>
        <strain evidence="6">QDHG01</strain>
    </source>
</reference>
<evidence type="ECO:0000313" key="7">
    <source>
        <dbReference type="Proteomes" id="UP000785679"/>
    </source>
</evidence>
<gene>
    <name evidence="6" type="ORF">FGO68_gene3647</name>
</gene>
<accession>A0A8J8NZ64</accession>
<dbReference type="GO" id="GO:0008270">
    <property type="term" value="F:zinc ion binding"/>
    <property type="evidence" value="ECO:0007669"/>
    <property type="project" value="UniProtKB-KW"/>
</dbReference>
<keyword evidence="3" id="KW-0862">Zinc</keyword>
<organism evidence="6 7">
    <name type="scientific">Halteria grandinella</name>
    <dbReference type="NCBI Taxonomy" id="5974"/>
    <lineage>
        <taxon>Eukaryota</taxon>
        <taxon>Sar</taxon>
        <taxon>Alveolata</taxon>
        <taxon>Ciliophora</taxon>
        <taxon>Intramacronucleata</taxon>
        <taxon>Spirotrichea</taxon>
        <taxon>Stichotrichia</taxon>
        <taxon>Sporadotrichida</taxon>
        <taxon>Halteriidae</taxon>
        <taxon>Halteria</taxon>
    </lineage>
</organism>
<dbReference type="Pfam" id="PF13832">
    <property type="entry name" value="zf-HC5HC2H_2"/>
    <property type="match status" value="1"/>
</dbReference>
<feature type="region of interest" description="Disordered" evidence="4">
    <location>
        <begin position="21"/>
        <end position="55"/>
    </location>
</feature>
<dbReference type="InterPro" id="IPR013083">
    <property type="entry name" value="Znf_RING/FYVE/PHD"/>
</dbReference>
<dbReference type="InterPro" id="IPR011011">
    <property type="entry name" value="Znf_FYVE_PHD"/>
</dbReference>
<dbReference type="InterPro" id="IPR050701">
    <property type="entry name" value="Histone_Mod_Regulator"/>
</dbReference>
<dbReference type="InterPro" id="IPR001965">
    <property type="entry name" value="Znf_PHD"/>
</dbReference>
<dbReference type="SMART" id="SM00249">
    <property type="entry name" value="PHD"/>
    <property type="match status" value="2"/>
</dbReference>
<feature type="region of interest" description="Disordered" evidence="4">
    <location>
        <begin position="671"/>
        <end position="705"/>
    </location>
</feature>
<feature type="compositionally biased region" description="Polar residues" evidence="4">
    <location>
        <begin position="593"/>
        <end position="614"/>
    </location>
</feature>
<name>A0A8J8NZ64_HALGN</name>
<dbReference type="SUPFAM" id="SSF57903">
    <property type="entry name" value="FYVE/PHD zinc finger"/>
    <property type="match status" value="1"/>
</dbReference>
<evidence type="ECO:0000313" key="6">
    <source>
        <dbReference type="EMBL" id="TNV84102.1"/>
    </source>
</evidence>
<keyword evidence="7" id="KW-1185">Reference proteome</keyword>
<protein>
    <recommendedName>
        <fullName evidence="5">PHD-type domain-containing protein</fullName>
    </recommendedName>
</protein>
<dbReference type="CDD" id="cd15571">
    <property type="entry name" value="ePHD"/>
    <property type="match status" value="1"/>
</dbReference>
<dbReference type="InterPro" id="IPR034732">
    <property type="entry name" value="EPHD"/>
</dbReference>
<keyword evidence="1" id="KW-0479">Metal-binding</keyword>
<feature type="compositionally biased region" description="Low complexity" evidence="4">
    <location>
        <begin position="29"/>
        <end position="41"/>
    </location>
</feature>
<dbReference type="AlphaFoldDB" id="A0A8J8NZ64"/>
<dbReference type="EMBL" id="RRYP01003139">
    <property type="protein sequence ID" value="TNV84102.1"/>
    <property type="molecule type" value="Genomic_DNA"/>
</dbReference>
<sequence>MEESNPLSFLQGLNQDFQLFHQTFGTDGQQEQQQQQQQQPQKNPRGRPKAQPLILPPQNFHSEEFTNAANNPPPIYTQTIQQVNQANPFHNSNIGLGMPTSYSQSSYNEFPQQSPRKVRGQKNQLRKANVFSQPNQQQEGAITIDDELESLSALYQVANEKLSQLQSVQQERQQNPANFGVSNTEFSSIQQMKQMSTPLQNLDEVAIESPSTLNRDPVEESKVKVVAEDAPKIDQMLELESHMSQIQEMKPETKQQEISRQATLMQKHQYQQALANDVLEDPRTANAYNEYAPLTNQVLGTGSMRDYELLRLRYAKIVSQINNIEQGVMTCDCCLSSVNTPSHPMVYCELCHNSVHIRCHGRKLWYASQGQDQTPFDSFICERCKFLLDNDTTAQECENKVRCRYCDELKGIMVYIDKNDRKAWLIGWAHLCCIYWHPLLSFTDEKKMEVRQNNRYWINKNQCCYCKRNALVHKTMQCGYDCKKTFHVRCAINRGLIVEYETMREKQPDPVTGEPRVYCAKHTRLFRDLSEDPDMQSQMTMLLSGENDEEDEDGGGHEIANPEEDTFSHFAGDDDEAMAIAHASMDIDDSGIPTLQSVPQEEPASSYNYTQQSDKPVLNKEFLQSYTEEQSALSGISKRRGRKKYLREDQELEKQLKQAYGDDPEIVEILDDDDQASQVSWGGTDLAKRRGRKPKDQSGLLQNRPLPDSVRLQRLDEVSHFNQVFEQQRQEEVENQIAMYPLGKVYTNTRYELTPRKRGRLSFMDKVKLMHEQQMDRSTCLNQELSAMTNEIPSSTFIQQQGIQCTDLLELKSYFQSRPELKYDYGLKLRMNSGENIMYDVRPELQQLFKVRSPATRRDILTAFVAFANENDMVDLQCHHYNIARHPKMRAMLGVDILESREIFKYLKGLIMPFSVEEREAERRRLVEMRFRSNLALENNLSASYSNQQGVIEDLTFRSH</sequence>
<comment type="caution">
    <text evidence="6">The sequence shown here is derived from an EMBL/GenBank/DDBJ whole genome shotgun (WGS) entry which is preliminary data.</text>
</comment>
<feature type="region of interest" description="Disordered" evidence="4">
    <location>
        <begin position="590"/>
        <end position="615"/>
    </location>
</feature>
<evidence type="ECO:0000256" key="2">
    <source>
        <dbReference type="ARBA" id="ARBA00022771"/>
    </source>
</evidence>
<keyword evidence="2" id="KW-0863">Zinc-finger</keyword>
<evidence type="ECO:0000256" key="4">
    <source>
        <dbReference type="SAM" id="MobiDB-lite"/>
    </source>
</evidence>
<evidence type="ECO:0000259" key="5">
    <source>
        <dbReference type="PROSITE" id="PS51805"/>
    </source>
</evidence>
<dbReference type="CDD" id="cd15489">
    <property type="entry name" value="PHD_SF"/>
    <property type="match status" value="1"/>
</dbReference>
<evidence type="ECO:0000256" key="3">
    <source>
        <dbReference type="ARBA" id="ARBA00022833"/>
    </source>
</evidence>
<evidence type="ECO:0000256" key="1">
    <source>
        <dbReference type="ARBA" id="ARBA00022723"/>
    </source>
</evidence>
<dbReference type="OrthoDB" id="20839at2759"/>
<feature type="domain" description="PHD-type" evidence="5">
    <location>
        <begin position="400"/>
        <end position="523"/>
    </location>
</feature>
<dbReference type="GO" id="GO:0006357">
    <property type="term" value="P:regulation of transcription by RNA polymerase II"/>
    <property type="evidence" value="ECO:0007669"/>
    <property type="project" value="TreeGrafter"/>
</dbReference>
<dbReference type="Gene3D" id="3.30.40.10">
    <property type="entry name" value="Zinc/RING finger domain, C3HC4 (zinc finger)"/>
    <property type="match status" value="2"/>
</dbReference>
<dbReference type="PANTHER" id="PTHR13793:SF107">
    <property type="entry name" value="BROMODOMAIN-CONTAINING PROTEIN HOMOLOG"/>
    <property type="match status" value="1"/>
</dbReference>
<dbReference type="Proteomes" id="UP000785679">
    <property type="component" value="Unassembled WGS sequence"/>
</dbReference>
<dbReference type="PROSITE" id="PS51805">
    <property type="entry name" value="EPHD"/>
    <property type="match status" value="1"/>
</dbReference>